<dbReference type="Gene3D" id="2.70.98.10">
    <property type="match status" value="1"/>
</dbReference>
<dbReference type="GO" id="GO:0016853">
    <property type="term" value="F:isomerase activity"/>
    <property type="evidence" value="ECO:0007669"/>
    <property type="project" value="InterPro"/>
</dbReference>
<dbReference type="CDD" id="cd09021">
    <property type="entry name" value="Aldose_epim_Ec_YphB"/>
    <property type="match status" value="1"/>
</dbReference>
<dbReference type="AlphaFoldDB" id="A0A7C9VBZ1"/>
<dbReference type="GO" id="GO:0030246">
    <property type="term" value="F:carbohydrate binding"/>
    <property type="evidence" value="ECO:0007669"/>
    <property type="project" value="InterPro"/>
</dbReference>
<dbReference type="SUPFAM" id="SSF74650">
    <property type="entry name" value="Galactose mutarotase-like"/>
    <property type="match status" value="1"/>
</dbReference>
<reference evidence="1 2" key="1">
    <citation type="submission" date="2020-02" db="EMBL/GenBank/DDBJ databases">
        <title>Genome sequence of the type strain CGMCC 1.15528 of Mesorhizobium zhangyense.</title>
        <authorList>
            <person name="Gao J."/>
            <person name="Sun J."/>
        </authorList>
    </citation>
    <scope>NUCLEOTIDE SEQUENCE [LARGE SCALE GENOMIC DNA]</scope>
    <source>
        <strain evidence="1 2">CGMCC 1.15528</strain>
    </source>
</reference>
<comment type="caution">
    <text evidence="1">The sequence shown here is derived from an EMBL/GenBank/DDBJ whole genome shotgun (WGS) entry which is preliminary data.</text>
</comment>
<proteinExistence type="predicted"/>
<dbReference type="EMBL" id="JAAKZG010000024">
    <property type="protein sequence ID" value="NGN45043.1"/>
    <property type="molecule type" value="Genomic_DNA"/>
</dbReference>
<dbReference type="InterPro" id="IPR014718">
    <property type="entry name" value="GH-type_carb-bd"/>
</dbReference>
<organism evidence="1 2">
    <name type="scientific">Mesorhizobium zhangyense</name>
    <dbReference type="NCBI Taxonomy" id="1776730"/>
    <lineage>
        <taxon>Bacteria</taxon>
        <taxon>Pseudomonadati</taxon>
        <taxon>Pseudomonadota</taxon>
        <taxon>Alphaproteobacteria</taxon>
        <taxon>Hyphomicrobiales</taxon>
        <taxon>Phyllobacteriaceae</taxon>
        <taxon>Mesorhizobium</taxon>
    </lineage>
</organism>
<dbReference type="RefSeq" id="WP_165121417.1">
    <property type="nucleotide sequence ID" value="NZ_JAAKZG010000024.1"/>
</dbReference>
<dbReference type="GO" id="GO:0005975">
    <property type="term" value="P:carbohydrate metabolic process"/>
    <property type="evidence" value="ECO:0007669"/>
    <property type="project" value="InterPro"/>
</dbReference>
<evidence type="ECO:0000313" key="1">
    <source>
        <dbReference type="EMBL" id="NGN45043.1"/>
    </source>
</evidence>
<accession>A0A7C9VBZ1</accession>
<dbReference type="InterPro" id="IPR008183">
    <property type="entry name" value="Aldose_1/G6P_1-epimerase"/>
</dbReference>
<protein>
    <submittedName>
        <fullName evidence="1">Aldose 1-epimerase</fullName>
    </submittedName>
</protein>
<sequence length="290" mass="31842">MTKVGRLLCLAHGPFACTLDPQMGGALHDLTYAGLHFLRSASRPVSATETACFAMLPFCNRVSGDVRMNDKAWPIEPNFGIPPAPCHGDGWQSVWKTDKRTPHSAQLSLASRRPPFAYSASQTLTLSDEGLRMELSIRNEAVEVMPFGLGFHPHFPDPDTATLKFAARRIWLEGPDRLPTEPISVPPELDHTSGAPISPHWRNNSYDDWAGLVQIEWSDGRRLSMQADAILSVLHVYRPPGQQFFCLEPQTHVSGAMGWAHGAMHGIAQLAPGATLQAAVMLSPSLPQRR</sequence>
<dbReference type="Proteomes" id="UP000481252">
    <property type="component" value="Unassembled WGS sequence"/>
</dbReference>
<gene>
    <name evidence="1" type="ORF">G6N74_28715</name>
</gene>
<evidence type="ECO:0000313" key="2">
    <source>
        <dbReference type="Proteomes" id="UP000481252"/>
    </source>
</evidence>
<dbReference type="Pfam" id="PF01263">
    <property type="entry name" value="Aldose_epim"/>
    <property type="match status" value="1"/>
</dbReference>
<keyword evidence="2" id="KW-1185">Reference proteome</keyword>
<dbReference type="InterPro" id="IPR011013">
    <property type="entry name" value="Gal_mutarotase_sf_dom"/>
</dbReference>
<name>A0A7C9VBZ1_9HYPH</name>